<dbReference type="Proteomes" id="UP000429607">
    <property type="component" value="Unassembled WGS sequence"/>
</dbReference>
<proteinExistence type="predicted"/>
<gene>
    <name evidence="1" type="ORF">PR001_g343</name>
</gene>
<protein>
    <submittedName>
        <fullName evidence="1">Uncharacterized protein</fullName>
    </submittedName>
</protein>
<evidence type="ECO:0000313" key="2">
    <source>
        <dbReference type="Proteomes" id="UP000429607"/>
    </source>
</evidence>
<evidence type="ECO:0000313" key="1">
    <source>
        <dbReference type="EMBL" id="KAE9052593.1"/>
    </source>
</evidence>
<dbReference type="AlphaFoldDB" id="A0A6A3P3B9"/>
<accession>A0A6A3P3B9</accession>
<sequence length="57" mass="6404">MCSCRCCYALSLQVCMSPSSGSITVFAARHSRYVCIIDSRKQCKRSTIHDSENRVSQ</sequence>
<comment type="caution">
    <text evidence="1">The sequence shown here is derived from an EMBL/GenBank/DDBJ whole genome shotgun (WGS) entry which is preliminary data.</text>
</comment>
<organism evidence="1 2">
    <name type="scientific">Phytophthora rubi</name>
    <dbReference type="NCBI Taxonomy" id="129364"/>
    <lineage>
        <taxon>Eukaryota</taxon>
        <taxon>Sar</taxon>
        <taxon>Stramenopiles</taxon>
        <taxon>Oomycota</taxon>
        <taxon>Peronosporomycetes</taxon>
        <taxon>Peronosporales</taxon>
        <taxon>Peronosporaceae</taxon>
        <taxon>Phytophthora</taxon>
    </lineage>
</organism>
<reference evidence="1 2" key="1">
    <citation type="submission" date="2018-09" db="EMBL/GenBank/DDBJ databases">
        <title>Genomic investigation of the strawberry pathogen Phytophthora fragariae indicates pathogenicity is determined by transcriptional variation in three key races.</title>
        <authorList>
            <person name="Adams T.M."/>
            <person name="Armitage A.D."/>
            <person name="Sobczyk M.K."/>
            <person name="Bates H.J."/>
            <person name="Dunwell J.M."/>
            <person name="Nellist C.F."/>
            <person name="Harrison R.J."/>
        </authorList>
    </citation>
    <scope>NUCLEOTIDE SEQUENCE [LARGE SCALE GENOMIC DNA]</scope>
    <source>
        <strain evidence="1 2">SCRP249</strain>
    </source>
</reference>
<dbReference type="EMBL" id="QXFV01000008">
    <property type="protein sequence ID" value="KAE9052593.1"/>
    <property type="molecule type" value="Genomic_DNA"/>
</dbReference>
<name>A0A6A3P3B9_9STRA</name>